<evidence type="ECO:0000313" key="3">
    <source>
        <dbReference type="EMBL" id="RCW81011.1"/>
    </source>
</evidence>
<comment type="caution">
    <text evidence="3">The sequence shown here is derived from an EMBL/GenBank/DDBJ whole genome shotgun (WGS) entry which is preliminary data.</text>
</comment>
<feature type="domain" description="PepSY" evidence="2">
    <location>
        <begin position="9"/>
        <end position="83"/>
    </location>
</feature>
<evidence type="ECO:0000259" key="2">
    <source>
        <dbReference type="Pfam" id="PF13670"/>
    </source>
</evidence>
<feature type="signal peptide" evidence="1">
    <location>
        <begin position="1"/>
        <end position="20"/>
    </location>
</feature>
<keyword evidence="1" id="KW-0732">Signal</keyword>
<evidence type="ECO:0000313" key="4">
    <source>
        <dbReference type="Proteomes" id="UP000253345"/>
    </source>
</evidence>
<dbReference type="InterPro" id="IPR025711">
    <property type="entry name" value="PepSY"/>
</dbReference>
<evidence type="ECO:0000256" key="1">
    <source>
        <dbReference type="SAM" id="SignalP"/>
    </source>
</evidence>
<dbReference type="Proteomes" id="UP000253345">
    <property type="component" value="Unassembled WGS sequence"/>
</dbReference>
<proteinExistence type="predicted"/>
<dbReference type="AlphaFoldDB" id="A0A368YL99"/>
<dbReference type="RefSeq" id="WP_114350005.1">
    <property type="nucleotide sequence ID" value="NZ_QPJL01000016.1"/>
</dbReference>
<keyword evidence="4" id="KW-1185">Reference proteome</keyword>
<dbReference type="Pfam" id="PF13670">
    <property type="entry name" value="PepSY_2"/>
    <property type="match status" value="1"/>
</dbReference>
<dbReference type="OrthoDB" id="7365433at2"/>
<feature type="chain" id="PRO_5017035160" evidence="1">
    <location>
        <begin position="21"/>
        <end position="86"/>
    </location>
</feature>
<organism evidence="3 4">
    <name type="scientific">Paracoccus lutimaris</name>
    <dbReference type="NCBI Taxonomy" id="1490030"/>
    <lineage>
        <taxon>Bacteria</taxon>
        <taxon>Pseudomonadati</taxon>
        <taxon>Pseudomonadota</taxon>
        <taxon>Alphaproteobacteria</taxon>
        <taxon>Rhodobacterales</taxon>
        <taxon>Paracoccaceae</taxon>
        <taxon>Paracoccus</taxon>
    </lineage>
</organism>
<name>A0A368YL99_9RHOB</name>
<gene>
    <name evidence="3" type="ORF">DFP89_11615</name>
</gene>
<reference evidence="3 4" key="1">
    <citation type="submission" date="2018-07" db="EMBL/GenBank/DDBJ databases">
        <title>Genomic Encyclopedia of Type Strains, Phase III (KMG-III): the genomes of soil and plant-associated and newly described type strains.</title>
        <authorList>
            <person name="Whitman W."/>
        </authorList>
    </citation>
    <scope>NUCLEOTIDE SEQUENCE [LARGE SCALE GENOMIC DNA]</scope>
    <source>
        <strain evidence="3 4">CECT 8525</strain>
    </source>
</reference>
<dbReference type="EMBL" id="QPJL01000016">
    <property type="protein sequence ID" value="RCW81011.1"/>
    <property type="molecule type" value="Genomic_DNA"/>
</dbReference>
<sequence>MRAYHLVPLLATLLAGPVLASERCEAPQDQWRPVDELKTQLEGKGWTISNVKTEDGCYEVYGKDETGKKVEIFFDPVSFEAVGSDD</sequence>
<accession>A0A368YL99</accession>
<protein>
    <submittedName>
        <fullName evidence="3">YpeB-like protein with putative protease inhibitory function</fullName>
    </submittedName>
</protein>